<dbReference type="SUPFAM" id="SSF46785">
    <property type="entry name" value="Winged helix' DNA-binding domain"/>
    <property type="match status" value="1"/>
</dbReference>
<dbReference type="AlphaFoldDB" id="A0A9J6PEE8"/>
<dbReference type="GO" id="GO:0000976">
    <property type="term" value="F:transcription cis-regulatory region binding"/>
    <property type="evidence" value="ECO:0007669"/>
    <property type="project" value="TreeGrafter"/>
</dbReference>
<keyword evidence="7" id="KW-1185">Reference proteome</keyword>
<dbReference type="RefSeq" id="WP_269332993.1">
    <property type="nucleotide sequence ID" value="NZ_JAMZFT010000002.1"/>
</dbReference>
<feature type="domain" description="HTH lysR-type" evidence="5">
    <location>
        <begin position="20"/>
        <end position="77"/>
    </location>
</feature>
<name>A0A9J6PEE8_9PROT</name>
<dbReference type="InterPro" id="IPR005119">
    <property type="entry name" value="LysR_subst-bd"/>
</dbReference>
<evidence type="ECO:0000259" key="5">
    <source>
        <dbReference type="PROSITE" id="PS50931"/>
    </source>
</evidence>
<dbReference type="Pfam" id="PF03466">
    <property type="entry name" value="LysR_substrate"/>
    <property type="match status" value="1"/>
</dbReference>
<comment type="similarity">
    <text evidence="1">Belongs to the LysR transcriptional regulatory family.</text>
</comment>
<proteinExistence type="inferred from homology"/>
<evidence type="ECO:0000256" key="1">
    <source>
        <dbReference type="ARBA" id="ARBA00009437"/>
    </source>
</evidence>
<dbReference type="PANTHER" id="PTHR30126">
    <property type="entry name" value="HTH-TYPE TRANSCRIPTIONAL REGULATOR"/>
    <property type="match status" value="1"/>
</dbReference>
<accession>A0A9J6PEE8</accession>
<organism evidence="6 7">
    <name type="scientific">Futiania mangrovi</name>
    <dbReference type="NCBI Taxonomy" id="2959716"/>
    <lineage>
        <taxon>Bacteria</taxon>
        <taxon>Pseudomonadati</taxon>
        <taxon>Pseudomonadota</taxon>
        <taxon>Alphaproteobacteria</taxon>
        <taxon>Futianiales</taxon>
        <taxon>Futianiaceae</taxon>
        <taxon>Futiania</taxon>
    </lineage>
</organism>
<dbReference type="Pfam" id="PF00126">
    <property type="entry name" value="HTH_1"/>
    <property type="match status" value="1"/>
</dbReference>
<dbReference type="CDD" id="cd05466">
    <property type="entry name" value="PBP2_LTTR_substrate"/>
    <property type="match status" value="1"/>
</dbReference>
<dbReference type="InterPro" id="IPR036390">
    <property type="entry name" value="WH_DNA-bd_sf"/>
</dbReference>
<evidence type="ECO:0000256" key="4">
    <source>
        <dbReference type="ARBA" id="ARBA00023163"/>
    </source>
</evidence>
<protein>
    <submittedName>
        <fullName evidence="6">LysR family transcriptional regulator</fullName>
    </submittedName>
</protein>
<dbReference type="Proteomes" id="UP001055804">
    <property type="component" value="Unassembled WGS sequence"/>
</dbReference>
<evidence type="ECO:0000256" key="3">
    <source>
        <dbReference type="ARBA" id="ARBA00023125"/>
    </source>
</evidence>
<dbReference type="Gene3D" id="3.40.190.10">
    <property type="entry name" value="Periplasmic binding protein-like II"/>
    <property type="match status" value="2"/>
</dbReference>
<sequence>MMPYTPSRSAARGERLVWDLDWNLLRTFLVIMDCQSITAAADRLGLKQPTVSNALRRLEAHVGRRLIDRGPNRFAPTTAGQRLHGECIDIFGSVSRLQVMMREVQEEVTGAIQISMASHVVCPVFDRTLSAFHRRHPKAVFQLDVMPSEEAIASVLQKRASFAVCLVHRPDPRLDHAVLYREFFGFFCGPQHRLFGRSALTLDDLRGETSVSFHTDRTTDALYQVAILRARAKLDERIVGISSHLEEVRRMIVAGFGIGPLPLHVAKADVDAGHLWRLPPYDDPPEVDILLVTNPASHLNRAERALLDMLRQEIRDLPLEARTYRG</sequence>
<keyword evidence="4" id="KW-0804">Transcription</keyword>
<dbReference type="InterPro" id="IPR000847">
    <property type="entry name" value="LysR_HTH_N"/>
</dbReference>
<evidence type="ECO:0000313" key="7">
    <source>
        <dbReference type="Proteomes" id="UP001055804"/>
    </source>
</evidence>
<keyword evidence="3" id="KW-0238">DNA-binding</keyword>
<dbReference type="InterPro" id="IPR036388">
    <property type="entry name" value="WH-like_DNA-bd_sf"/>
</dbReference>
<dbReference type="Gene3D" id="1.10.10.10">
    <property type="entry name" value="Winged helix-like DNA-binding domain superfamily/Winged helix DNA-binding domain"/>
    <property type="match status" value="1"/>
</dbReference>
<dbReference type="SUPFAM" id="SSF53850">
    <property type="entry name" value="Periplasmic binding protein-like II"/>
    <property type="match status" value="1"/>
</dbReference>
<evidence type="ECO:0000256" key="2">
    <source>
        <dbReference type="ARBA" id="ARBA00023015"/>
    </source>
</evidence>
<keyword evidence="2" id="KW-0805">Transcription regulation</keyword>
<dbReference type="PANTHER" id="PTHR30126:SF91">
    <property type="entry name" value="LYSR FAMILY TRANSCRIPTIONAL REGULATOR"/>
    <property type="match status" value="1"/>
</dbReference>
<evidence type="ECO:0000313" key="6">
    <source>
        <dbReference type="EMBL" id="MCP1337057.1"/>
    </source>
</evidence>
<gene>
    <name evidence="6" type="ORF">NJQ99_11595</name>
</gene>
<comment type="caution">
    <text evidence="6">The sequence shown here is derived from an EMBL/GenBank/DDBJ whole genome shotgun (WGS) entry which is preliminary data.</text>
</comment>
<dbReference type="PROSITE" id="PS50931">
    <property type="entry name" value="HTH_LYSR"/>
    <property type="match status" value="1"/>
</dbReference>
<dbReference type="EMBL" id="JAMZFT010000002">
    <property type="protein sequence ID" value="MCP1337057.1"/>
    <property type="molecule type" value="Genomic_DNA"/>
</dbReference>
<reference evidence="6" key="1">
    <citation type="submission" date="2022-06" db="EMBL/GenBank/DDBJ databases">
        <title>Isolation and Genomics of Futiania mangrovii gen. nov., sp. nov., a Rare and Metabolically-versatile member in the Class Alphaproteobacteria.</title>
        <authorList>
            <person name="Liu L."/>
            <person name="Huang W.-C."/>
            <person name="Pan J."/>
            <person name="Li J."/>
            <person name="Huang Y."/>
            <person name="Du H."/>
            <person name="Liu Y."/>
            <person name="Li M."/>
        </authorList>
    </citation>
    <scope>NUCLEOTIDE SEQUENCE</scope>
    <source>
        <strain evidence="6">FT118</strain>
    </source>
</reference>
<dbReference type="PRINTS" id="PR00039">
    <property type="entry name" value="HTHLYSR"/>
</dbReference>
<dbReference type="GO" id="GO:0003700">
    <property type="term" value="F:DNA-binding transcription factor activity"/>
    <property type="evidence" value="ECO:0007669"/>
    <property type="project" value="InterPro"/>
</dbReference>